<dbReference type="CDD" id="cd07377">
    <property type="entry name" value="WHTH_GntR"/>
    <property type="match status" value="1"/>
</dbReference>
<keyword evidence="3" id="KW-0804">Transcription</keyword>
<evidence type="ECO:0000313" key="6">
    <source>
        <dbReference type="EMBL" id="RAI01914.1"/>
    </source>
</evidence>
<keyword evidence="2" id="KW-0238">DNA-binding</keyword>
<dbReference type="InterPro" id="IPR036388">
    <property type="entry name" value="WH-like_DNA-bd_sf"/>
</dbReference>
<dbReference type="PANTHER" id="PTHR43537">
    <property type="entry name" value="TRANSCRIPTIONAL REGULATOR, GNTR FAMILY"/>
    <property type="match status" value="1"/>
</dbReference>
<feature type="compositionally biased region" description="Gly residues" evidence="4">
    <location>
        <begin position="239"/>
        <end position="248"/>
    </location>
</feature>
<feature type="domain" description="HTH gntR-type" evidence="5">
    <location>
        <begin position="20"/>
        <end position="87"/>
    </location>
</feature>
<dbReference type="PANTHER" id="PTHR43537:SF24">
    <property type="entry name" value="GLUCONATE OPERON TRANSCRIPTIONAL REPRESSOR"/>
    <property type="match status" value="1"/>
</dbReference>
<protein>
    <submittedName>
        <fullName evidence="6">GntR family transcriptional regulator</fullName>
    </submittedName>
</protein>
<dbReference type="SMART" id="SM00345">
    <property type="entry name" value="HTH_GNTR"/>
    <property type="match status" value="1"/>
</dbReference>
<dbReference type="GO" id="GO:0003677">
    <property type="term" value="F:DNA binding"/>
    <property type="evidence" value="ECO:0007669"/>
    <property type="project" value="UniProtKB-KW"/>
</dbReference>
<feature type="region of interest" description="Disordered" evidence="4">
    <location>
        <begin position="225"/>
        <end position="248"/>
    </location>
</feature>
<evidence type="ECO:0000256" key="3">
    <source>
        <dbReference type="ARBA" id="ARBA00023163"/>
    </source>
</evidence>
<organism evidence="6 7">
    <name type="scientific">Acuticoccus sediminis</name>
    <dbReference type="NCBI Taxonomy" id="2184697"/>
    <lineage>
        <taxon>Bacteria</taxon>
        <taxon>Pseudomonadati</taxon>
        <taxon>Pseudomonadota</taxon>
        <taxon>Alphaproteobacteria</taxon>
        <taxon>Hyphomicrobiales</taxon>
        <taxon>Amorphaceae</taxon>
        <taxon>Acuticoccus</taxon>
    </lineage>
</organism>
<proteinExistence type="predicted"/>
<evidence type="ECO:0000313" key="7">
    <source>
        <dbReference type="Proteomes" id="UP000249590"/>
    </source>
</evidence>
<gene>
    <name evidence="6" type="ORF">DLJ53_11020</name>
</gene>
<dbReference type="EMBL" id="QHHQ01000002">
    <property type="protein sequence ID" value="RAI01914.1"/>
    <property type="molecule type" value="Genomic_DNA"/>
</dbReference>
<dbReference type="GO" id="GO:0003700">
    <property type="term" value="F:DNA-binding transcription factor activity"/>
    <property type="evidence" value="ECO:0007669"/>
    <property type="project" value="InterPro"/>
</dbReference>
<dbReference type="SMART" id="SM00895">
    <property type="entry name" value="FCD"/>
    <property type="match status" value="1"/>
</dbReference>
<dbReference type="InterPro" id="IPR000524">
    <property type="entry name" value="Tscrpt_reg_HTH_GntR"/>
</dbReference>
<comment type="caution">
    <text evidence="6">The sequence shown here is derived from an EMBL/GenBank/DDBJ whole genome shotgun (WGS) entry which is preliminary data.</text>
</comment>
<dbReference type="Gene3D" id="1.20.120.530">
    <property type="entry name" value="GntR ligand-binding domain-like"/>
    <property type="match status" value="1"/>
</dbReference>
<dbReference type="Pfam" id="PF07729">
    <property type="entry name" value="FCD"/>
    <property type="match status" value="1"/>
</dbReference>
<dbReference type="InterPro" id="IPR036390">
    <property type="entry name" value="WH_DNA-bd_sf"/>
</dbReference>
<dbReference type="Pfam" id="PF00392">
    <property type="entry name" value="GntR"/>
    <property type="match status" value="1"/>
</dbReference>
<dbReference type="SUPFAM" id="SSF46785">
    <property type="entry name" value="Winged helix' DNA-binding domain"/>
    <property type="match status" value="1"/>
</dbReference>
<evidence type="ECO:0000256" key="4">
    <source>
        <dbReference type="SAM" id="MobiDB-lite"/>
    </source>
</evidence>
<name>A0A8B2NWL5_9HYPH</name>
<dbReference type="AlphaFoldDB" id="A0A8B2NWL5"/>
<evidence type="ECO:0000256" key="1">
    <source>
        <dbReference type="ARBA" id="ARBA00023015"/>
    </source>
</evidence>
<dbReference type="Gene3D" id="1.10.10.10">
    <property type="entry name" value="Winged helix-like DNA-binding domain superfamily/Winged helix DNA-binding domain"/>
    <property type="match status" value="1"/>
</dbReference>
<dbReference type="Proteomes" id="UP000249590">
    <property type="component" value="Unassembled WGS sequence"/>
</dbReference>
<dbReference type="SUPFAM" id="SSF48008">
    <property type="entry name" value="GntR ligand-binding domain-like"/>
    <property type="match status" value="1"/>
</dbReference>
<keyword evidence="7" id="KW-1185">Reference proteome</keyword>
<sequence>MEAKRKPDTSSMGDLRIAPRLLVDEVVNRIRDLIATGALRPGDRIVETDLSARFGVSRPLLREAIRTLQAQRLCVITPHRGAHIPVLGWDDAREIYHVRELLEGEACALCAAAVTDNDVAELEGALARFGAAVEADAPSGRIEATEEFYEIIVRTAGNSVLEELLQGLIARVSMLRARSMERPGRARHSYVEMKAICEAIARRDGAAAREAAIDHVRHAREAAKASFAAAGGRDPAGRGSEGGETGLG</sequence>
<accession>A0A8B2NWL5</accession>
<reference evidence="6 7" key="1">
    <citation type="submission" date="2018-05" db="EMBL/GenBank/DDBJ databases">
        <title>Acuticoccus sediminis sp. nov., isolated from deep-sea sediment of Indian Ocean.</title>
        <authorList>
            <person name="Liu X."/>
            <person name="Lai Q."/>
            <person name="Du Y."/>
            <person name="Sun F."/>
            <person name="Zhang X."/>
            <person name="Wang S."/>
            <person name="Shao Z."/>
        </authorList>
    </citation>
    <scope>NUCLEOTIDE SEQUENCE [LARGE SCALE GENOMIC DNA]</scope>
    <source>
        <strain evidence="6 7">PTG4-2</strain>
    </source>
</reference>
<dbReference type="InterPro" id="IPR011711">
    <property type="entry name" value="GntR_C"/>
</dbReference>
<keyword evidence="1" id="KW-0805">Transcription regulation</keyword>
<dbReference type="PROSITE" id="PS50949">
    <property type="entry name" value="HTH_GNTR"/>
    <property type="match status" value="1"/>
</dbReference>
<dbReference type="InterPro" id="IPR008920">
    <property type="entry name" value="TF_FadR/GntR_C"/>
</dbReference>
<evidence type="ECO:0000256" key="2">
    <source>
        <dbReference type="ARBA" id="ARBA00023125"/>
    </source>
</evidence>
<evidence type="ECO:0000259" key="5">
    <source>
        <dbReference type="PROSITE" id="PS50949"/>
    </source>
</evidence>